<sequence>MDRTVAPPSYTAEANTSPSCTTFASVSLHKSGRLRLLRFPPAHIQAIARTIQSSWGQGIQKESDYYGAHEFKLRGCPWDGKGSEADGARVLMCRLLESLFNLGWILSVATAVSKKPHDKDTLLLRLLQPAPPPCDWINIAFSHADRLRVVFADEQLLQVLGAVLGRRVQDSRRIS</sequence>
<feature type="non-terminal residue" evidence="1">
    <location>
        <position position="175"/>
    </location>
</feature>
<proteinExistence type="predicted"/>
<evidence type="ECO:0000313" key="1">
    <source>
        <dbReference type="EMBL" id="KAK5242857.1"/>
    </source>
</evidence>
<dbReference type="PANTHER" id="PTHR38696:SF1">
    <property type="entry name" value="MEDIATOR OF RNA POLYMERASE II TRANSCRIPTION SUBUNIT 13"/>
    <property type="match status" value="1"/>
</dbReference>
<organism evidence="1 2">
    <name type="scientific">Cryomyces antarcticus</name>
    <dbReference type="NCBI Taxonomy" id="329879"/>
    <lineage>
        <taxon>Eukaryota</taxon>
        <taxon>Fungi</taxon>
        <taxon>Dikarya</taxon>
        <taxon>Ascomycota</taxon>
        <taxon>Pezizomycotina</taxon>
        <taxon>Dothideomycetes</taxon>
        <taxon>Dothideomycetes incertae sedis</taxon>
        <taxon>Cryomyces</taxon>
    </lineage>
</organism>
<dbReference type="Proteomes" id="UP001357485">
    <property type="component" value="Unassembled WGS sequence"/>
</dbReference>
<comment type="caution">
    <text evidence="1">The sequence shown here is derived from an EMBL/GenBank/DDBJ whole genome shotgun (WGS) entry which is preliminary data.</text>
</comment>
<gene>
    <name evidence="1" type="ORF">LTR16_008240</name>
</gene>
<keyword evidence="2" id="KW-1185">Reference proteome</keyword>
<accession>A0ABR0LUQ6</accession>
<name>A0ABR0LUQ6_9PEZI</name>
<dbReference type="PANTHER" id="PTHR38696">
    <property type="entry name" value="MEDIATOR OF RNA POLYMERASE II TRANSCRIPTION SUBUNIT 13"/>
    <property type="match status" value="1"/>
</dbReference>
<protein>
    <submittedName>
        <fullName evidence="1">Uncharacterized protein</fullName>
    </submittedName>
</protein>
<evidence type="ECO:0000313" key="2">
    <source>
        <dbReference type="Proteomes" id="UP001357485"/>
    </source>
</evidence>
<dbReference type="EMBL" id="JAVRRA010010121">
    <property type="protein sequence ID" value="KAK5242857.1"/>
    <property type="molecule type" value="Genomic_DNA"/>
</dbReference>
<reference evidence="1 2" key="1">
    <citation type="submission" date="2023-08" db="EMBL/GenBank/DDBJ databases">
        <title>Black Yeasts Isolated from many extreme environments.</title>
        <authorList>
            <person name="Coleine C."/>
            <person name="Stajich J.E."/>
            <person name="Selbmann L."/>
        </authorList>
    </citation>
    <scope>NUCLEOTIDE SEQUENCE [LARGE SCALE GENOMIC DNA]</scope>
    <source>
        <strain evidence="1 2">CCFEE 536</strain>
    </source>
</reference>